<evidence type="ECO:0000259" key="2">
    <source>
        <dbReference type="PROSITE" id="PS50181"/>
    </source>
</evidence>
<dbReference type="STRING" id="69332.A0A388LG21"/>
<dbReference type="GO" id="GO:0019005">
    <property type="term" value="C:SCF ubiquitin ligase complex"/>
    <property type="evidence" value="ECO:0007669"/>
    <property type="project" value="TreeGrafter"/>
</dbReference>
<dbReference type="PROSITE" id="PS50181">
    <property type="entry name" value="FBOX"/>
    <property type="match status" value="1"/>
</dbReference>
<sequence>MELGTLGDDLLRNILTKLPFNDRIFTAPCVCRQWMRVARQPQCFREIDTREWAERQGLLLHDTRWRKPLIIGGRSIPGRADAMLKKLGELSRGQVETLILQYCTTKGMMAVCAGQTNLKRLELWSVFGSLNQRRIDHLLRSCPQLEHLKIGDITLPDSFRQGEREERQGDEGSAESDPVGDDEEERGKGVEVVSDVGDDEEEDLVTVFSVFSRWLSPPGRPRGAVYSIPPPPPPATDDEDEDDDGSSYSSSSSSSSGEEEQAGRQMRGGNEQEEGGQGDNGVDPVATTTAAAAAAASGRLKHGNYDIDLSLDYFTAHHTAVGLSVLSIAKRCPNLKTLHLTSARGSDGFLTDTSMTGLVEGCTGLTDLSLIGSRYDEQECSAIRALSGCQQLRNLSLCSLPLLAFDALQDGSCPLLSSLSLTSGDEWGNIDIWHSYFRCTARPQLTSLCAIDSVYFGDSQLEAAVTECFGLTKLDVSGTRVSDWGIAAAVRNCSHLRILSASRCRYVTDESVRVVAAEAGRQLRELCFDETSVTHNALSSLAGTGMGTNTPGLVKLLLYGTLVGGGGGGRAGGERLSALPSLESLRSLEVILERHPHLEEMALRIFDPLVDVQQAECMEFMWAQAVAAPKDALSEVLSTRLSGALPERGGLRSSNMRNDCLFGCEYGIDWEPRLPAWQCCGPFLRCLSAVGRSLRSLHLYCDPRALFGDFEEGFLVFLSSCPNLVSLRLTGFAQVTDTIVYKLGDLCPSLEHLAIAGSRIPFWKGIEHLAVTSPRPKSFEYRPDHYKDVLLDEAYYQVTHVRRGSY</sequence>
<feature type="compositionally biased region" description="Acidic residues" evidence="1">
    <location>
        <begin position="172"/>
        <end position="184"/>
    </location>
</feature>
<accession>A0A388LG21</accession>
<keyword evidence="4" id="KW-1185">Reference proteome</keyword>
<feature type="region of interest" description="Disordered" evidence="1">
    <location>
        <begin position="156"/>
        <end position="199"/>
    </location>
</feature>
<organism evidence="3 4">
    <name type="scientific">Chara braunii</name>
    <name type="common">Braun's stonewort</name>
    <dbReference type="NCBI Taxonomy" id="69332"/>
    <lineage>
        <taxon>Eukaryota</taxon>
        <taxon>Viridiplantae</taxon>
        <taxon>Streptophyta</taxon>
        <taxon>Charophyceae</taxon>
        <taxon>Charales</taxon>
        <taxon>Characeae</taxon>
        <taxon>Chara</taxon>
    </lineage>
</organism>
<feature type="domain" description="F-box" evidence="2">
    <location>
        <begin position="1"/>
        <end position="47"/>
    </location>
</feature>
<dbReference type="Gramene" id="GBG81132">
    <property type="protein sequence ID" value="GBG81132"/>
    <property type="gene ID" value="CBR_g31808"/>
</dbReference>
<evidence type="ECO:0000313" key="3">
    <source>
        <dbReference type="EMBL" id="GBG81132.1"/>
    </source>
</evidence>
<feature type="compositionally biased region" description="Low complexity" evidence="1">
    <location>
        <begin position="246"/>
        <end position="256"/>
    </location>
</feature>
<feature type="compositionally biased region" description="Basic and acidic residues" evidence="1">
    <location>
        <begin position="160"/>
        <end position="170"/>
    </location>
</feature>
<dbReference type="InterPro" id="IPR036047">
    <property type="entry name" value="F-box-like_dom_sf"/>
</dbReference>
<dbReference type="PANTHER" id="PTHR13318">
    <property type="entry name" value="PARTNER OF PAIRED, ISOFORM B-RELATED"/>
    <property type="match status" value="1"/>
</dbReference>
<dbReference type="SUPFAM" id="SSF81383">
    <property type="entry name" value="F-box domain"/>
    <property type="match status" value="1"/>
</dbReference>
<dbReference type="Gene3D" id="3.80.10.10">
    <property type="entry name" value="Ribonuclease Inhibitor"/>
    <property type="match status" value="2"/>
</dbReference>
<protein>
    <recommendedName>
        <fullName evidence="2">F-box domain-containing protein</fullName>
    </recommendedName>
</protein>
<gene>
    <name evidence="3" type="ORF">CBR_g31808</name>
</gene>
<dbReference type="InterPro" id="IPR006553">
    <property type="entry name" value="Leu-rich_rpt_Cys-con_subtyp"/>
</dbReference>
<name>A0A388LG21_CHABU</name>
<proteinExistence type="predicted"/>
<dbReference type="InterPro" id="IPR001810">
    <property type="entry name" value="F-box_dom"/>
</dbReference>
<evidence type="ECO:0000313" key="4">
    <source>
        <dbReference type="Proteomes" id="UP000265515"/>
    </source>
</evidence>
<dbReference type="OrthoDB" id="651871at2759"/>
<dbReference type="EMBL" id="BFEA01000365">
    <property type="protein sequence ID" value="GBG81132.1"/>
    <property type="molecule type" value="Genomic_DNA"/>
</dbReference>
<feature type="compositionally biased region" description="Acidic residues" evidence="1">
    <location>
        <begin position="236"/>
        <end position="245"/>
    </location>
</feature>
<dbReference type="Proteomes" id="UP000265515">
    <property type="component" value="Unassembled WGS sequence"/>
</dbReference>
<dbReference type="Gene3D" id="1.20.1280.50">
    <property type="match status" value="1"/>
</dbReference>
<reference evidence="3 4" key="1">
    <citation type="journal article" date="2018" name="Cell">
        <title>The Chara Genome: Secondary Complexity and Implications for Plant Terrestrialization.</title>
        <authorList>
            <person name="Nishiyama T."/>
            <person name="Sakayama H."/>
            <person name="Vries J.D."/>
            <person name="Buschmann H."/>
            <person name="Saint-Marcoux D."/>
            <person name="Ullrich K.K."/>
            <person name="Haas F.B."/>
            <person name="Vanderstraeten L."/>
            <person name="Becker D."/>
            <person name="Lang D."/>
            <person name="Vosolsobe S."/>
            <person name="Rombauts S."/>
            <person name="Wilhelmsson P.K.I."/>
            <person name="Janitza P."/>
            <person name="Kern R."/>
            <person name="Heyl A."/>
            <person name="Rumpler F."/>
            <person name="Villalobos L.I.A.C."/>
            <person name="Clay J.M."/>
            <person name="Skokan R."/>
            <person name="Toyoda A."/>
            <person name="Suzuki Y."/>
            <person name="Kagoshima H."/>
            <person name="Schijlen E."/>
            <person name="Tajeshwar N."/>
            <person name="Catarino B."/>
            <person name="Hetherington A.J."/>
            <person name="Saltykova A."/>
            <person name="Bonnot C."/>
            <person name="Breuninger H."/>
            <person name="Symeonidi A."/>
            <person name="Radhakrishnan G.V."/>
            <person name="Van Nieuwerburgh F."/>
            <person name="Deforce D."/>
            <person name="Chang C."/>
            <person name="Karol K.G."/>
            <person name="Hedrich R."/>
            <person name="Ulvskov P."/>
            <person name="Glockner G."/>
            <person name="Delwiche C.F."/>
            <person name="Petrasek J."/>
            <person name="Van de Peer Y."/>
            <person name="Friml J."/>
            <person name="Beilby M."/>
            <person name="Dolan L."/>
            <person name="Kohara Y."/>
            <person name="Sugano S."/>
            <person name="Fujiyama A."/>
            <person name="Delaux P.-M."/>
            <person name="Quint M."/>
            <person name="TheiBen G."/>
            <person name="Hagemann M."/>
            <person name="Harholt J."/>
            <person name="Dunand C."/>
            <person name="Zachgo S."/>
            <person name="Langdale J."/>
            <person name="Maumus F."/>
            <person name="Straeten D.V.D."/>
            <person name="Gould S.B."/>
            <person name="Rensing S.A."/>
        </authorList>
    </citation>
    <scope>NUCLEOTIDE SEQUENCE [LARGE SCALE GENOMIC DNA]</scope>
    <source>
        <strain evidence="3 4">S276</strain>
    </source>
</reference>
<dbReference type="InterPro" id="IPR032675">
    <property type="entry name" value="LRR_dom_sf"/>
</dbReference>
<dbReference type="GO" id="GO:0031146">
    <property type="term" value="P:SCF-dependent proteasomal ubiquitin-dependent protein catabolic process"/>
    <property type="evidence" value="ECO:0007669"/>
    <property type="project" value="TreeGrafter"/>
</dbReference>
<comment type="caution">
    <text evidence="3">The sequence shown here is derived from an EMBL/GenBank/DDBJ whole genome shotgun (WGS) entry which is preliminary data.</text>
</comment>
<feature type="region of interest" description="Disordered" evidence="1">
    <location>
        <begin position="219"/>
        <end position="284"/>
    </location>
</feature>
<dbReference type="AlphaFoldDB" id="A0A388LG21"/>
<dbReference type="SMART" id="SM00367">
    <property type="entry name" value="LRR_CC"/>
    <property type="match status" value="5"/>
</dbReference>
<evidence type="ECO:0000256" key="1">
    <source>
        <dbReference type="SAM" id="MobiDB-lite"/>
    </source>
</evidence>
<dbReference type="Pfam" id="PF00646">
    <property type="entry name" value="F-box"/>
    <property type="match status" value="1"/>
</dbReference>
<dbReference type="SUPFAM" id="SSF52047">
    <property type="entry name" value="RNI-like"/>
    <property type="match status" value="2"/>
</dbReference>